<organism evidence="1 2">
    <name type="scientific">Paraburkholderia caballeronis</name>
    <dbReference type="NCBI Taxonomy" id="416943"/>
    <lineage>
        <taxon>Bacteria</taxon>
        <taxon>Pseudomonadati</taxon>
        <taxon>Pseudomonadota</taxon>
        <taxon>Betaproteobacteria</taxon>
        <taxon>Burkholderiales</taxon>
        <taxon>Burkholderiaceae</taxon>
        <taxon>Paraburkholderia</taxon>
    </lineage>
</organism>
<proteinExistence type="predicted"/>
<dbReference type="Proteomes" id="UP000199120">
    <property type="component" value="Unassembled WGS sequence"/>
</dbReference>
<dbReference type="AlphaFoldDB" id="A0A1H7FVL4"/>
<keyword evidence="2" id="KW-1185">Reference proteome</keyword>
<evidence type="ECO:0000313" key="1">
    <source>
        <dbReference type="EMBL" id="SEK28532.1"/>
    </source>
</evidence>
<name>A0A1H7FVL4_9BURK</name>
<dbReference type="EMBL" id="FOAJ01000001">
    <property type="protein sequence ID" value="SEK28532.1"/>
    <property type="molecule type" value="Genomic_DNA"/>
</dbReference>
<evidence type="ECO:0000313" key="2">
    <source>
        <dbReference type="Proteomes" id="UP000199120"/>
    </source>
</evidence>
<reference evidence="2" key="1">
    <citation type="submission" date="2016-10" db="EMBL/GenBank/DDBJ databases">
        <authorList>
            <person name="Varghese N."/>
            <person name="Submissions S."/>
        </authorList>
    </citation>
    <scope>NUCLEOTIDE SEQUENCE [LARGE SCALE GENOMIC DNA]</scope>
    <source>
        <strain evidence="2">LMG 26416</strain>
    </source>
</reference>
<dbReference type="STRING" id="416943.SAMN05445871_5799"/>
<accession>A0A1H7FVL4</accession>
<gene>
    <name evidence="1" type="ORF">SAMN05192542_101445</name>
</gene>
<protein>
    <submittedName>
        <fullName evidence="1">Uncharacterized protein</fullName>
    </submittedName>
</protein>
<sequence>MNGVGSAQDVVAERMSINTQYARQCRLAVRRQWALPECERSACIREHTATNPAHPVAREWRRAACADARQRAVAYRHGRIRTKRASSRYGNDPPRASHPHEHCAALHRACAPALREAARRQRKRVSPRYAPRLAHQRIRRVADELAQPLHNPLRRINDDLRCTLHASAVFLDHGFLDSGVPRTGLRTSFAGRFFYWSGESTSRTATEWDEPQS</sequence>